<gene>
    <name evidence="1" type="ORF">HPB50_002351</name>
</gene>
<organism evidence="1 2">
    <name type="scientific">Hyalomma asiaticum</name>
    <name type="common">Tick</name>
    <dbReference type="NCBI Taxonomy" id="266040"/>
    <lineage>
        <taxon>Eukaryota</taxon>
        <taxon>Metazoa</taxon>
        <taxon>Ecdysozoa</taxon>
        <taxon>Arthropoda</taxon>
        <taxon>Chelicerata</taxon>
        <taxon>Arachnida</taxon>
        <taxon>Acari</taxon>
        <taxon>Parasitiformes</taxon>
        <taxon>Ixodida</taxon>
        <taxon>Ixodoidea</taxon>
        <taxon>Ixodidae</taxon>
        <taxon>Hyalomminae</taxon>
        <taxon>Hyalomma</taxon>
    </lineage>
</organism>
<protein>
    <submittedName>
        <fullName evidence="1">Uncharacterized protein</fullName>
    </submittedName>
</protein>
<keyword evidence="2" id="KW-1185">Reference proteome</keyword>
<comment type="caution">
    <text evidence="1">The sequence shown here is derived from an EMBL/GenBank/DDBJ whole genome shotgun (WGS) entry which is preliminary data.</text>
</comment>
<accession>A0ACB7TAR5</accession>
<evidence type="ECO:0000313" key="1">
    <source>
        <dbReference type="EMBL" id="KAH6944221.1"/>
    </source>
</evidence>
<sequence length="103" mass="11186">MSESWAATEEQKNERSTPSQTPLAPAGARAHCPAQPLTTRQSSAACQRALNRSAPARARPALSVRGRLVFLYACGEAFFGCSTHSTSFFQRNGRSIWPGECKD</sequence>
<dbReference type="Proteomes" id="UP000821845">
    <property type="component" value="Chromosome 1"/>
</dbReference>
<dbReference type="EMBL" id="CM023481">
    <property type="protein sequence ID" value="KAH6944221.1"/>
    <property type="molecule type" value="Genomic_DNA"/>
</dbReference>
<evidence type="ECO:0000313" key="2">
    <source>
        <dbReference type="Proteomes" id="UP000821845"/>
    </source>
</evidence>
<reference evidence="1" key="1">
    <citation type="submission" date="2020-05" db="EMBL/GenBank/DDBJ databases">
        <title>Large-scale comparative analyses of tick genomes elucidate their genetic diversity and vector capacities.</title>
        <authorList>
            <person name="Jia N."/>
            <person name="Wang J."/>
            <person name="Shi W."/>
            <person name="Du L."/>
            <person name="Sun Y."/>
            <person name="Zhan W."/>
            <person name="Jiang J."/>
            <person name="Wang Q."/>
            <person name="Zhang B."/>
            <person name="Ji P."/>
            <person name="Sakyi L.B."/>
            <person name="Cui X."/>
            <person name="Yuan T."/>
            <person name="Jiang B."/>
            <person name="Yang W."/>
            <person name="Lam T.T.-Y."/>
            <person name="Chang Q."/>
            <person name="Ding S."/>
            <person name="Wang X."/>
            <person name="Zhu J."/>
            <person name="Ruan X."/>
            <person name="Zhao L."/>
            <person name="Wei J."/>
            <person name="Que T."/>
            <person name="Du C."/>
            <person name="Cheng J."/>
            <person name="Dai P."/>
            <person name="Han X."/>
            <person name="Huang E."/>
            <person name="Gao Y."/>
            <person name="Liu J."/>
            <person name="Shao H."/>
            <person name="Ye R."/>
            <person name="Li L."/>
            <person name="Wei W."/>
            <person name="Wang X."/>
            <person name="Wang C."/>
            <person name="Yang T."/>
            <person name="Huo Q."/>
            <person name="Li W."/>
            <person name="Guo W."/>
            <person name="Chen H."/>
            <person name="Zhou L."/>
            <person name="Ni X."/>
            <person name="Tian J."/>
            <person name="Zhou Y."/>
            <person name="Sheng Y."/>
            <person name="Liu T."/>
            <person name="Pan Y."/>
            <person name="Xia L."/>
            <person name="Li J."/>
            <person name="Zhao F."/>
            <person name="Cao W."/>
        </authorList>
    </citation>
    <scope>NUCLEOTIDE SEQUENCE</scope>
    <source>
        <strain evidence="1">Hyas-2018</strain>
    </source>
</reference>
<proteinExistence type="predicted"/>
<name>A0ACB7TAR5_HYAAI</name>